<evidence type="ECO:0000256" key="11">
    <source>
        <dbReference type="SAM" id="MobiDB-lite"/>
    </source>
</evidence>
<evidence type="ECO:0000256" key="9">
    <source>
        <dbReference type="ARBA" id="ARBA00023204"/>
    </source>
</evidence>
<evidence type="ECO:0000256" key="8">
    <source>
        <dbReference type="ARBA" id="ARBA00023125"/>
    </source>
</evidence>
<keyword evidence="7" id="KW-0067">ATP-binding</keyword>
<feature type="region of interest" description="Disordered" evidence="11">
    <location>
        <begin position="1575"/>
        <end position="1653"/>
    </location>
</feature>
<dbReference type="Gene3D" id="3.40.50.10810">
    <property type="entry name" value="Tandem AAA-ATPase domain"/>
    <property type="match status" value="2"/>
</dbReference>
<dbReference type="InterPro" id="IPR014001">
    <property type="entry name" value="Helicase_ATP-bd"/>
</dbReference>
<feature type="compositionally biased region" description="Low complexity" evidence="11">
    <location>
        <begin position="216"/>
        <end position="231"/>
    </location>
</feature>
<dbReference type="Pfam" id="PF25875">
    <property type="entry name" value="WHD_Rad26_CSB"/>
    <property type="match status" value="1"/>
</dbReference>
<feature type="region of interest" description="Disordered" evidence="11">
    <location>
        <begin position="479"/>
        <end position="655"/>
    </location>
</feature>
<feature type="domain" description="Helicase ATP-binding" evidence="12">
    <location>
        <begin position="832"/>
        <end position="1048"/>
    </location>
</feature>
<evidence type="ECO:0000256" key="7">
    <source>
        <dbReference type="ARBA" id="ARBA00022840"/>
    </source>
</evidence>
<keyword evidence="6" id="KW-0347">Helicase</keyword>
<evidence type="ECO:0008006" key="16">
    <source>
        <dbReference type="Google" id="ProtNLM"/>
    </source>
</evidence>
<dbReference type="Gene3D" id="3.40.50.300">
    <property type="entry name" value="P-loop containing nucleotide triphosphate hydrolases"/>
    <property type="match status" value="1"/>
</dbReference>
<evidence type="ECO:0000259" key="12">
    <source>
        <dbReference type="PROSITE" id="PS51192"/>
    </source>
</evidence>
<dbReference type="InterPro" id="IPR049730">
    <property type="entry name" value="SNF2/RAD54-like_C"/>
</dbReference>
<evidence type="ECO:0000256" key="1">
    <source>
        <dbReference type="ARBA" id="ARBA00004123"/>
    </source>
</evidence>
<keyword evidence="4" id="KW-0227">DNA damage</keyword>
<keyword evidence="15" id="KW-1185">Reference proteome</keyword>
<feature type="domain" description="Helicase C-terminal" evidence="13">
    <location>
        <begin position="1185"/>
        <end position="1347"/>
    </location>
</feature>
<feature type="compositionally biased region" description="Acidic residues" evidence="11">
    <location>
        <begin position="504"/>
        <end position="520"/>
    </location>
</feature>
<keyword evidence="9" id="KW-0234">DNA repair</keyword>
<gene>
    <name evidence="14" type="ORF">HYH02_008821</name>
</gene>
<dbReference type="CDD" id="cd22254">
    <property type="entry name" value="CSB_WHD"/>
    <property type="match status" value="1"/>
</dbReference>
<comment type="similarity">
    <text evidence="2">Belongs to the SNF2/RAD54 helicase family.</text>
</comment>
<feature type="compositionally biased region" description="Basic residues" evidence="11">
    <location>
        <begin position="623"/>
        <end position="635"/>
    </location>
</feature>
<evidence type="ECO:0000256" key="3">
    <source>
        <dbReference type="ARBA" id="ARBA00022741"/>
    </source>
</evidence>
<keyword evidence="8" id="KW-0238">DNA-binding</keyword>
<dbReference type="Pfam" id="PF00271">
    <property type="entry name" value="Helicase_C"/>
    <property type="match status" value="1"/>
</dbReference>
<evidence type="ECO:0000259" key="13">
    <source>
        <dbReference type="PROSITE" id="PS51194"/>
    </source>
</evidence>
<feature type="region of interest" description="Disordered" evidence="11">
    <location>
        <begin position="1818"/>
        <end position="1845"/>
    </location>
</feature>
<dbReference type="Proteomes" id="UP000613740">
    <property type="component" value="Unassembled WGS sequence"/>
</dbReference>
<evidence type="ECO:0000256" key="2">
    <source>
        <dbReference type="ARBA" id="ARBA00007025"/>
    </source>
</evidence>
<dbReference type="GO" id="GO:0008094">
    <property type="term" value="F:ATP-dependent activity, acting on DNA"/>
    <property type="evidence" value="ECO:0007669"/>
    <property type="project" value="TreeGrafter"/>
</dbReference>
<dbReference type="SUPFAM" id="SSF52540">
    <property type="entry name" value="P-loop containing nucleoside triphosphate hydrolases"/>
    <property type="match status" value="2"/>
</dbReference>
<dbReference type="FunFam" id="3.40.50.10810:FF:000094">
    <property type="entry name" value="DNA excision repair protein ERCC-6"/>
    <property type="match status" value="1"/>
</dbReference>
<feature type="compositionally biased region" description="Acidic residues" evidence="11">
    <location>
        <begin position="485"/>
        <end position="496"/>
    </location>
</feature>
<evidence type="ECO:0000256" key="10">
    <source>
        <dbReference type="ARBA" id="ARBA00023242"/>
    </source>
</evidence>
<protein>
    <recommendedName>
        <fullName evidence="16">SNF2 super family</fullName>
    </recommendedName>
</protein>
<dbReference type="CDD" id="cd18793">
    <property type="entry name" value="SF2_C_SNF"/>
    <property type="match status" value="1"/>
</dbReference>
<dbReference type="GO" id="GO:0006283">
    <property type="term" value="P:transcription-coupled nucleotide-excision repair"/>
    <property type="evidence" value="ECO:0007669"/>
    <property type="project" value="TreeGrafter"/>
</dbReference>
<dbReference type="SMART" id="SM00487">
    <property type="entry name" value="DEXDc"/>
    <property type="match status" value="1"/>
</dbReference>
<feature type="compositionally biased region" description="Low complexity" evidence="11">
    <location>
        <begin position="1588"/>
        <end position="1613"/>
    </location>
</feature>
<feature type="region of interest" description="Disordered" evidence="11">
    <location>
        <begin position="1422"/>
        <end position="1487"/>
    </location>
</feature>
<feature type="region of interest" description="Disordered" evidence="11">
    <location>
        <begin position="197"/>
        <end position="286"/>
    </location>
</feature>
<feature type="compositionally biased region" description="Gly residues" evidence="11">
    <location>
        <begin position="263"/>
        <end position="285"/>
    </location>
</feature>
<dbReference type="PROSITE" id="PS51194">
    <property type="entry name" value="HELICASE_CTER"/>
    <property type="match status" value="1"/>
</dbReference>
<accession>A0A836B221</accession>
<dbReference type="Pfam" id="PF00176">
    <property type="entry name" value="SNF2-rel_dom"/>
    <property type="match status" value="1"/>
</dbReference>
<proteinExistence type="inferred from homology"/>
<reference evidence="14" key="1">
    <citation type="journal article" date="2020" name="bioRxiv">
        <title>Comparative genomics of Chlamydomonas.</title>
        <authorList>
            <person name="Craig R.J."/>
            <person name="Hasan A.R."/>
            <person name="Ness R.W."/>
            <person name="Keightley P.D."/>
        </authorList>
    </citation>
    <scope>NUCLEOTIDE SEQUENCE</scope>
    <source>
        <strain evidence="14">CCAP 11/173</strain>
    </source>
</reference>
<feature type="compositionally biased region" description="Low complexity" evidence="11">
    <location>
        <begin position="240"/>
        <end position="253"/>
    </location>
</feature>
<dbReference type="InterPro" id="IPR027417">
    <property type="entry name" value="P-loop_NTPase"/>
</dbReference>
<evidence type="ECO:0000256" key="4">
    <source>
        <dbReference type="ARBA" id="ARBA00022763"/>
    </source>
</evidence>
<feature type="region of interest" description="Disordered" evidence="11">
    <location>
        <begin position="432"/>
        <end position="467"/>
    </location>
</feature>
<feature type="compositionally biased region" description="Gly residues" evidence="11">
    <location>
        <begin position="535"/>
        <end position="558"/>
    </location>
</feature>
<dbReference type="InterPro" id="IPR058951">
    <property type="entry name" value="WHD_Rad26_CSB-like"/>
</dbReference>
<dbReference type="InterPro" id="IPR050496">
    <property type="entry name" value="SNF2_RAD54_helicase_repair"/>
</dbReference>
<feature type="compositionally biased region" description="Basic residues" evidence="11">
    <location>
        <begin position="443"/>
        <end position="457"/>
    </location>
</feature>
<feature type="compositionally biased region" description="Gly residues" evidence="11">
    <location>
        <begin position="205"/>
        <end position="215"/>
    </location>
</feature>
<dbReference type="PANTHER" id="PTHR45629:SF7">
    <property type="entry name" value="DNA EXCISION REPAIR PROTEIN ERCC-6-RELATED"/>
    <property type="match status" value="1"/>
</dbReference>
<evidence type="ECO:0000256" key="5">
    <source>
        <dbReference type="ARBA" id="ARBA00022801"/>
    </source>
</evidence>
<evidence type="ECO:0000313" key="15">
    <source>
        <dbReference type="Proteomes" id="UP000613740"/>
    </source>
</evidence>
<comment type="subcellular location">
    <subcellularLocation>
        <location evidence="1">Nucleus</location>
    </subcellularLocation>
</comment>
<dbReference type="SMART" id="SM00490">
    <property type="entry name" value="HELICc"/>
    <property type="match status" value="1"/>
</dbReference>
<dbReference type="EMBL" id="JAEHOD010000027">
    <property type="protein sequence ID" value="KAG2445356.1"/>
    <property type="molecule type" value="Genomic_DNA"/>
</dbReference>
<dbReference type="InterPro" id="IPR038718">
    <property type="entry name" value="SNF2-like_sf"/>
</dbReference>
<dbReference type="PANTHER" id="PTHR45629">
    <property type="entry name" value="SNF2/RAD54 FAMILY MEMBER"/>
    <property type="match status" value="1"/>
</dbReference>
<dbReference type="GO" id="GO:0016787">
    <property type="term" value="F:hydrolase activity"/>
    <property type="evidence" value="ECO:0007669"/>
    <property type="project" value="UniProtKB-KW"/>
</dbReference>
<evidence type="ECO:0000256" key="6">
    <source>
        <dbReference type="ARBA" id="ARBA00022806"/>
    </source>
</evidence>
<keyword evidence="5" id="KW-0378">Hydrolase</keyword>
<comment type="caution">
    <text evidence="14">The sequence shown here is derived from an EMBL/GenBank/DDBJ whole genome shotgun (WGS) entry which is preliminary data.</text>
</comment>
<dbReference type="GO" id="GO:0005524">
    <property type="term" value="F:ATP binding"/>
    <property type="evidence" value="ECO:0007669"/>
    <property type="project" value="InterPro"/>
</dbReference>
<feature type="compositionally biased region" description="Low complexity" evidence="11">
    <location>
        <begin position="1709"/>
        <end position="1719"/>
    </location>
</feature>
<sequence length="1854" mass="188745">MDVDDELGLAELGVTAKNANVVEALIIQEALEETGHDSGGADAADGPAVAAAAASAAPEAAPQQLQLRRERQRLASQMVTVAAEIGAMSAALAAAEEAAAEAATAEAAEPQAPGAALAGGASLQMAVMRDRLAGLRKEQQRLATEVAELGAGGSGSAGSAGGGAAASDAGGSGGGAAGGAGAEAAAAARSRPRFGAAAMARHGGGKAAGAGGRKAGAGAAVPETAEAAQQQHQRKRARTEAGAAAAGRVATRLTADEDDLFGDGSGDASGDGGGGGGGAGGGAAGSGRLELVETEKDRLIRMGLLTPFDRLAGFERKKVSKEPDAATAATAAAAAPGGRAAAAAAPSAGAQVPFQRTGQGALRHLGRAALSEAEAAAVTRSGRRVGDYLAEAGQRALEARQGRHRAQFLEPDQLPQQERDVRKVPTHFWHQAASARKAGASTKLRRKSTLPRAKPGRPGRMVARKAPAGVAAAAAAARAGAAAGDAEEEEEQDVSEEDSKGDARDEEEEEEELDAGEEEDGGRKQRRRLRARRSGGSGSGGSGTDASAGGGPGGGQVDAGGPDDDSDYTQGSDAPDSDEDVVVVSSDGEEQDEEEEEGDSAGLSGLEDEDEDAAGAGGSGQRRSGRKKGRTRKGGKAAAAAGAGGSSGWGVDEDLYDDVDEQFYIERMRRAAAAEAEARRTEAHAKRKPRRGKQLQQQQQRRRRRRSASAGGDADGANAEGGTADAGVATAGSNRAEVAQYHGAYGSADPDAGGEASAVPGQRRGASPAAAAAPDQALAAELEELEAPVEQEPEEEEEEPEADIVFEGGFRVPARLYGRLFDYQRTAVKWLWELHVQGAGGILGDEMGLGKTVQIIAYLAGLHASGLFRPSLIVCPATVLRQWLRELRTWAPALRVVLLHESGRNPPGGSLRPDRAGVLEAALSPCPPELGPLMPGNRNAHSPAHASGGPSGSGGPATAGAAASASASSYPGVVLTTYDQLRLNRDLLLRVRWGVAVLDEGHKIRNPDSEITLVCKQLHTVHRLIMSGSPIQNRLAELWSLFDFIFPGKLGTLPVFQAQFAVPIQVGGYANASSLQVTTAYKCAVVLRDLIAPYLLRRRKADVAAQLPAKTEQVLFCTLVSEQLELYRSYLASKEVGEILEGSRRALCGIDILRKICNHPDLLERLSGQDADDYGNPARSGKLRVAERVLDSWRAAGHKALLFCQTQQMLDIFEKLARKKTSPPWRYHRMDGCTPVATRARLIDDFNTNPEVFLFLLTTKVGGLGVNLTGATRVMLYDPDWNPSTDIQARERAWRIGQSQPVTIYRLITAGTIEEKVYHRQIYKNFLTNKVLRDPRQKRFFTARDISELFTLGPEYKKGAAAAAAGGGGDTETARIFGSALDAQDLAAAVRQQAEAGAGSGTGSGSGSGGAGWLSSTAAAAAALRRRGERPGGEEAAGEEAGGGGQEREAVDGGGGEVDGEERLGKKRRKGAAGKKGASGKKGGASEAAAGNGAVAAAATAEQPAGAAGGGEQDESRVLRDLFDGGAGLRGLVDHSRIEGANDPELITLHAEAQRVAARAAEALRRSRAACAAAPISTPTWTGRHGHAGAPPGASNEAAAAPPQQQQTAGPPQRRFGNVTNNRMRAGAGAGAAGAGAGSGGAGGVGGSGEGPGGAQPFSGAVAGVQGLAAGRRIGGGGGIGIGGDGAGGAPSSAALLSQMRSRQQVLQGAAAEASRGSRGSAGGGGAAAAGAAAAVPREPAEALAAEVVSFLDARGGVVGSEELVEAFRQSVPPAQMPLFKQVLRQVAGLRRRAAGGEWVLKKEFRTAAPEVEAGAGAAGGLEGQQTGAGGSGGGAGAGAGGGGSDAYDFIDLT</sequence>
<dbReference type="InterPro" id="IPR000330">
    <property type="entry name" value="SNF2_N"/>
</dbReference>
<feature type="compositionally biased region" description="Basic residues" evidence="11">
    <location>
        <begin position="524"/>
        <end position="533"/>
    </location>
</feature>
<feature type="region of interest" description="Disordered" evidence="11">
    <location>
        <begin position="744"/>
        <end position="776"/>
    </location>
</feature>
<feature type="region of interest" description="Disordered" evidence="11">
    <location>
        <begin position="671"/>
        <end position="729"/>
    </location>
</feature>
<feature type="region of interest" description="Disordered" evidence="11">
    <location>
        <begin position="150"/>
        <end position="180"/>
    </location>
</feature>
<evidence type="ECO:0000313" key="14">
    <source>
        <dbReference type="EMBL" id="KAG2445356.1"/>
    </source>
</evidence>
<feature type="region of interest" description="Disordered" evidence="11">
    <location>
        <begin position="930"/>
        <end position="962"/>
    </location>
</feature>
<dbReference type="GO" id="GO:0005634">
    <property type="term" value="C:nucleus"/>
    <property type="evidence" value="ECO:0007669"/>
    <property type="project" value="TreeGrafter"/>
</dbReference>
<keyword evidence="10" id="KW-0539">Nucleus</keyword>
<organism evidence="14 15">
    <name type="scientific">Chlamydomonas schloesseri</name>
    <dbReference type="NCBI Taxonomy" id="2026947"/>
    <lineage>
        <taxon>Eukaryota</taxon>
        <taxon>Viridiplantae</taxon>
        <taxon>Chlorophyta</taxon>
        <taxon>core chlorophytes</taxon>
        <taxon>Chlorophyceae</taxon>
        <taxon>CS clade</taxon>
        <taxon>Chlamydomonadales</taxon>
        <taxon>Chlamydomonadaceae</taxon>
        <taxon>Chlamydomonas</taxon>
    </lineage>
</organism>
<dbReference type="PROSITE" id="PS51192">
    <property type="entry name" value="HELICASE_ATP_BIND_1"/>
    <property type="match status" value="1"/>
</dbReference>
<dbReference type="OrthoDB" id="413460at2759"/>
<feature type="compositionally biased region" description="Gly residues" evidence="11">
    <location>
        <begin position="1628"/>
        <end position="1653"/>
    </location>
</feature>
<feature type="region of interest" description="Disordered" evidence="11">
    <location>
        <begin position="1707"/>
        <end position="1728"/>
    </location>
</feature>
<name>A0A836B221_9CHLO</name>
<dbReference type="InterPro" id="IPR001650">
    <property type="entry name" value="Helicase_C-like"/>
</dbReference>
<keyword evidence="3" id="KW-0547">Nucleotide-binding</keyword>
<feature type="compositionally biased region" description="Acidic residues" evidence="11">
    <location>
        <begin position="575"/>
        <end position="599"/>
    </location>
</feature>
<feature type="compositionally biased region" description="Low complexity" evidence="11">
    <location>
        <begin position="708"/>
        <end position="729"/>
    </location>
</feature>